<dbReference type="PROSITE" id="PS50262">
    <property type="entry name" value="G_PROTEIN_RECEP_F1_2"/>
    <property type="match status" value="1"/>
</dbReference>
<accession>A0AAD7RN84</accession>
<gene>
    <name evidence="14" type="ORF">AAFF_G00156440</name>
</gene>
<protein>
    <recommendedName>
        <fullName evidence="13">G-protein coupled receptors family 1 profile domain-containing protein</fullName>
    </recommendedName>
</protein>
<feature type="transmembrane region" description="Helical" evidence="12">
    <location>
        <begin position="160"/>
        <end position="183"/>
    </location>
</feature>
<keyword evidence="15" id="KW-1185">Reference proteome</keyword>
<evidence type="ECO:0000256" key="1">
    <source>
        <dbReference type="ARBA" id="ARBA00004651"/>
    </source>
</evidence>
<evidence type="ECO:0000256" key="9">
    <source>
        <dbReference type="ARBA" id="ARBA00023157"/>
    </source>
</evidence>
<evidence type="ECO:0000256" key="4">
    <source>
        <dbReference type="ARBA" id="ARBA00022859"/>
    </source>
</evidence>
<evidence type="ECO:0000259" key="13">
    <source>
        <dbReference type="PROSITE" id="PS50262"/>
    </source>
</evidence>
<dbReference type="PRINTS" id="PR00237">
    <property type="entry name" value="GPCRRHODOPSN"/>
</dbReference>
<keyword evidence="2" id="KW-1003">Cell membrane</keyword>
<evidence type="ECO:0000256" key="5">
    <source>
        <dbReference type="ARBA" id="ARBA00022989"/>
    </source>
</evidence>
<evidence type="ECO:0000313" key="15">
    <source>
        <dbReference type="Proteomes" id="UP001221898"/>
    </source>
</evidence>
<keyword evidence="11" id="KW-0807">Transducer</keyword>
<feature type="domain" description="G-protein coupled receptors family 1 profile" evidence="13">
    <location>
        <begin position="60"/>
        <end position="319"/>
    </location>
</feature>
<dbReference type="InterPro" id="IPR000276">
    <property type="entry name" value="GPCR_Rhodpsn"/>
</dbReference>
<evidence type="ECO:0000256" key="10">
    <source>
        <dbReference type="ARBA" id="ARBA00023170"/>
    </source>
</evidence>
<organism evidence="14 15">
    <name type="scientific">Aldrovandia affinis</name>
    <dbReference type="NCBI Taxonomy" id="143900"/>
    <lineage>
        <taxon>Eukaryota</taxon>
        <taxon>Metazoa</taxon>
        <taxon>Chordata</taxon>
        <taxon>Craniata</taxon>
        <taxon>Vertebrata</taxon>
        <taxon>Euteleostomi</taxon>
        <taxon>Actinopterygii</taxon>
        <taxon>Neopterygii</taxon>
        <taxon>Teleostei</taxon>
        <taxon>Notacanthiformes</taxon>
        <taxon>Halosauridae</taxon>
        <taxon>Aldrovandia</taxon>
    </lineage>
</organism>
<evidence type="ECO:0000313" key="14">
    <source>
        <dbReference type="EMBL" id="KAJ8387406.1"/>
    </source>
</evidence>
<keyword evidence="9" id="KW-1015">Disulfide bond</keyword>
<dbReference type="GO" id="GO:0004930">
    <property type="term" value="F:G protein-coupled receptor activity"/>
    <property type="evidence" value="ECO:0007669"/>
    <property type="project" value="UniProtKB-KW"/>
</dbReference>
<evidence type="ECO:0000256" key="6">
    <source>
        <dbReference type="ARBA" id="ARBA00023040"/>
    </source>
</evidence>
<keyword evidence="3 12" id="KW-0812">Transmembrane</keyword>
<dbReference type="GO" id="GO:0002250">
    <property type="term" value="P:adaptive immune response"/>
    <property type="evidence" value="ECO:0007669"/>
    <property type="project" value="UniProtKB-KW"/>
</dbReference>
<dbReference type="Proteomes" id="UP001221898">
    <property type="component" value="Unassembled WGS sequence"/>
</dbReference>
<dbReference type="FunFam" id="1.20.1070.10:FF:000017">
    <property type="entry name" value="lysophosphatidic acid receptor 4"/>
    <property type="match status" value="1"/>
</dbReference>
<evidence type="ECO:0000256" key="3">
    <source>
        <dbReference type="ARBA" id="ARBA00022692"/>
    </source>
</evidence>
<dbReference type="GO" id="GO:0005886">
    <property type="term" value="C:plasma membrane"/>
    <property type="evidence" value="ECO:0007669"/>
    <property type="project" value="UniProtKB-SubCell"/>
</dbReference>
<dbReference type="PANTHER" id="PTHR24231">
    <property type="entry name" value="PURINOCEPTOR-RELATED G-PROTEIN COUPLED RECEPTOR"/>
    <property type="match status" value="1"/>
</dbReference>
<dbReference type="PANTHER" id="PTHR24231:SF52">
    <property type="entry name" value="CYSTEINYL LEUKOTRIENE RECEPTOR 2-LIKE"/>
    <property type="match status" value="1"/>
</dbReference>
<feature type="transmembrane region" description="Helical" evidence="12">
    <location>
        <begin position="123"/>
        <end position="148"/>
    </location>
</feature>
<dbReference type="SUPFAM" id="SSF81321">
    <property type="entry name" value="Family A G protein-coupled receptor-like"/>
    <property type="match status" value="1"/>
</dbReference>
<dbReference type="PRINTS" id="PR01157">
    <property type="entry name" value="P2YPURNOCPTR"/>
</dbReference>
<feature type="transmembrane region" description="Helical" evidence="12">
    <location>
        <begin position="81"/>
        <end position="103"/>
    </location>
</feature>
<dbReference type="Gene3D" id="1.20.1070.10">
    <property type="entry name" value="Rhodopsin 7-helix transmembrane proteins"/>
    <property type="match status" value="1"/>
</dbReference>
<evidence type="ECO:0000256" key="8">
    <source>
        <dbReference type="ARBA" id="ARBA00023136"/>
    </source>
</evidence>
<evidence type="ECO:0000256" key="12">
    <source>
        <dbReference type="SAM" id="Phobius"/>
    </source>
</evidence>
<dbReference type="Pfam" id="PF00001">
    <property type="entry name" value="7tm_1"/>
    <property type="match status" value="1"/>
</dbReference>
<name>A0AAD7RN84_9TELE</name>
<keyword evidence="4" id="KW-0391">Immunity</keyword>
<proteinExistence type="predicted"/>
<feature type="transmembrane region" description="Helical" evidence="12">
    <location>
        <begin position="43"/>
        <end position="69"/>
    </location>
</feature>
<keyword evidence="7" id="KW-1064">Adaptive immunity</keyword>
<comment type="subcellular location">
    <subcellularLocation>
        <location evidence="1">Cell membrane</location>
        <topology evidence="1">Multi-pass membrane protein</topology>
    </subcellularLocation>
</comment>
<dbReference type="AlphaFoldDB" id="A0AAD7RN84"/>
<feature type="transmembrane region" description="Helical" evidence="12">
    <location>
        <begin position="251"/>
        <end position="271"/>
    </location>
</feature>
<sequence length="387" mass="43850">MKGMTALWPTSNHSHLPNTSYPPGMTTSSLINQTCGNNDNFKYLAYIITYCFILPVGLFCNLLALLIFFCFTPKKSANTVFAINLALSDVGFSLTLPFRLVYYLQDGQWDFPDWLCRWCVFSFYVNLYTSVLFLTGFSVLRYLAVVCPMRNKTLITVRRACWVCVGIWVFVAASSSTFLLSGTRQRLGKTRCFEPKGKQSWKMILVMNYVALVFGFLLPFLTILGCYGRIIHKLTVRGKKLRQTRGRRQRSVQLVAVVLTTFLLCFLPYHVARTAHLQAVVFQNNDRPQECWLTEVLQKILVVTLCLASLNSCLNPLLYYFAGETFRKAVRAASVRSLGSFSSFKGNMLNWRGKADPNPLSSPVMDEGPPCLLSRDNNAILNMAEQL</sequence>
<keyword evidence="8 12" id="KW-0472">Membrane</keyword>
<evidence type="ECO:0000256" key="11">
    <source>
        <dbReference type="ARBA" id="ARBA00023224"/>
    </source>
</evidence>
<reference evidence="14" key="1">
    <citation type="journal article" date="2023" name="Science">
        <title>Genome structures resolve the early diversification of teleost fishes.</title>
        <authorList>
            <person name="Parey E."/>
            <person name="Louis A."/>
            <person name="Montfort J."/>
            <person name="Bouchez O."/>
            <person name="Roques C."/>
            <person name="Iampietro C."/>
            <person name="Lluch J."/>
            <person name="Castinel A."/>
            <person name="Donnadieu C."/>
            <person name="Desvignes T."/>
            <person name="Floi Bucao C."/>
            <person name="Jouanno E."/>
            <person name="Wen M."/>
            <person name="Mejri S."/>
            <person name="Dirks R."/>
            <person name="Jansen H."/>
            <person name="Henkel C."/>
            <person name="Chen W.J."/>
            <person name="Zahm M."/>
            <person name="Cabau C."/>
            <person name="Klopp C."/>
            <person name="Thompson A.W."/>
            <person name="Robinson-Rechavi M."/>
            <person name="Braasch I."/>
            <person name="Lecointre G."/>
            <person name="Bobe J."/>
            <person name="Postlethwait J.H."/>
            <person name="Berthelot C."/>
            <person name="Roest Crollius H."/>
            <person name="Guiguen Y."/>
        </authorList>
    </citation>
    <scope>NUCLEOTIDE SEQUENCE</scope>
    <source>
        <strain evidence="14">NC1722</strain>
    </source>
</reference>
<keyword evidence="5 12" id="KW-1133">Transmembrane helix</keyword>
<feature type="transmembrane region" description="Helical" evidence="12">
    <location>
        <begin position="300"/>
        <end position="321"/>
    </location>
</feature>
<evidence type="ECO:0000256" key="7">
    <source>
        <dbReference type="ARBA" id="ARBA00023130"/>
    </source>
</evidence>
<feature type="transmembrane region" description="Helical" evidence="12">
    <location>
        <begin position="203"/>
        <end position="230"/>
    </location>
</feature>
<dbReference type="EMBL" id="JAINUG010000211">
    <property type="protein sequence ID" value="KAJ8387406.1"/>
    <property type="molecule type" value="Genomic_DNA"/>
</dbReference>
<keyword evidence="10" id="KW-0675">Receptor</keyword>
<keyword evidence="6" id="KW-0297">G-protein coupled receptor</keyword>
<evidence type="ECO:0000256" key="2">
    <source>
        <dbReference type="ARBA" id="ARBA00022475"/>
    </source>
</evidence>
<dbReference type="InterPro" id="IPR017452">
    <property type="entry name" value="GPCR_Rhodpsn_7TM"/>
</dbReference>
<comment type="caution">
    <text evidence="14">The sequence shown here is derived from an EMBL/GenBank/DDBJ whole genome shotgun (WGS) entry which is preliminary data.</text>
</comment>